<sequence length="323" mass="36636">MDTNGSGEKGPPDDINRPPKNVGKLLQMCLGAQSENPSEEGHVVQPMQAERRQWLESALTEMTVSPVERMKEGLRILISPESTQEKMVGALDEITEWCENLDIAADFYKIGGYPVVKNLLDHKSAEIRWKTLELIAVLVQNHTFCQEMALKENLLTKMLTILDTDENANVKIKAMYAVSCLTRDNSEAQKVFVGQDGFSILMRAMQTDIEKLKVKAAFMLSSLCVDRPDIKDVMCDTGMIEQLVGVLSEEHNSFHEHTLDALLSIVTNHPRAIEECQRPELELCKKLQERIQFLKGKEEFREESQYAKELLKIISSDDIEVQR</sequence>
<dbReference type="Pfam" id="PF08609">
    <property type="entry name" value="Fes1"/>
    <property type="match status" value="1"/>
</dbReference>
<feature type="domain" description="Nucleotide exchange factor Fes1" evidence="3">
    <location>
        <begin position="34"/>
        <end position="106"/>
    </location>
</feature>
<dbReference type="PANTHER" id="PTHR19316">
    <property type="entry name" value="PROTEIN FOLDING REGULATOR"/>
    <property type="match status" value="1"/>
</dbReference>
<accession>A0A8B8F2Y8</accession>
<dbReference type="InterPro" id="IPR016024">
    <property type="entry name" value="ARM-type_fold"/>
</dbReference>
<dbReference type="RefSeq" id="XP_022346193.1">
    <property type="nucleotide sequence ID" value="XM_022490485.1"/>
</dbReference>
<dbReference type="InterPro" id="IPR013918">
    <property type="entry name" value="Nucleotide_exch_fac_Fes1"/>
</dbReference>
<dbReference type="OrthoDB" id="10250458at2759"/>
<gene>
    <name evidence="5" type="primary">LOC111138488</name>
</gene>
<protein>
    <submittedName>
        <fullName evidence="5">Hsp70-binding protein 1-like</fullName>
    </submittedName>
</protein>
<evidence type="ECO:0000313" key="4">
    <source>
        <dbReference type="Proteomes" id="UP000694844"/>
    </source>
</evidence>
<evidence type="ECO:0000256" key="1">
    <source>
        <dbReference type="ARBA" id="ARBA00022737"/>
    </source>
</evidence>
<keyword evidence="1" id="KW-0677">Repeat</keyword>
<evidence type="ECO:0000256" key="2">
    <source>
        <dbReference type="SAM" id="MobiDB-lite"/>
    </source>
</evidence>
<dbReference type="KEGG" id="cvn:111138488"/>
<reference evidence="5" key="2">
    <citation type="submission" date="2025-08" db="UniProtKB">
        <authorList>
            <consortium name="RefSeq"/>
        </authorList>
    </citation>
    <scope>IDENTIFICATION</scope>
    <source>
        <tissue evidence="5">Whole sample</tissue>
    </source>
</reference>
<evidence type="ECO:0000313" key="5">
    <source>
        <dbReference type="RefSeq" id="XP_022346193.1"/>
    </source>
</evidence>
<dbReference type="GeneID" id="111138488"/>
<proteinExistence type="predicted"/>
<dbReference type="Gene3D" id="1.25.10.10">
    <property type="entry name" value="Leucine-rich Repeat Variant"/>
    <property type="match status" value="1"/>
</dbReference>
<dbReference type="SUPFAM" id="SSF48371">
    <property type="entry name" value="ARM repeat"/>
    <property type="match status" value="1"/>
</dbReference>
<name>A0A8B8F2Y8_CRAVI</name>
<evidence type="ECO:0000259" key="3">
    <source>
        <dbReference type="Pfam" id="PF08609"/>
    </source>
</evidence>
<organism evidence="4 5">
    <name type="scientific">Crassostrea virginica</name>
    <name type="common">Eastern oyster</name>
    <dbReference type="NCBI Taxonomy" id="6565"/>
    <lineage>
        <taxon>Eukaryota</taxon>
        <taxon>Metazoa</taxon>
        <taxon>Spiralia</taxon>
        <taxon>Lophotrochozoa</taxon>
        <taxon>Mollusca</taxon>
        <taxon>Bivalvia</taxon>
        <taxon>Autobranchia</taxon>
        <taxon>Pteriomorphia</taxon>
        <taxon>Ostreida</taxon>
        <taxon>Ostreoidea</taxon>
        <taxon>Ostreidae</taxon>
        <taxon>Crassostrea</taxon>
    </lineage>
</organism>
<dbReference type="PANTHER" id="PTHR19316:SF18">
    <property type="entry name" value="HSP70-BINDING PROTEIN 1"/>
    <property type="match status" value="1"/>
</dbReference>
<dbReference type="InterPro" id="IPR011989">
    <property type="entry name" value="ARM-like"/>
</dbReference>
<dbReference type="InterPro" id="IPR050693">
    <property type="entry name" value="Hsp70_NEF-Inhibitors"/>
</dbReference>
<dbReference type="GO" id="GO:0000774">
    <property type="term" value="F:adenyl-nucleotide exchange factor activity"/>
    <property type="evidence" value="ECO:0007669"/>
    <property type="project" value="TreeGrafter"/>
</dbReference>
<dbReference type="Proteomes" id="UP000694844">
    <property type="component" value="Chromosome 1"/>
</dbReference>
<dbReference type="GO" id="GO:0005783">
    <property type="term" value="C:endoplasmic reticulum"/>
    <property type="evidence" value="ECO:0007669"/>
    <property type="project" value="TreeGrafter"/>
</dbReference>
<reference evidence="4" key="1">
    <citation type="submission" date="2024-06" db="UniProtKB">
        <authorList>
            <consortium name="RefSeq"/>
        </authorList>
    </citation>
    <scope>NUCLEOTIDE SEQUENCE [LARGE SCALE GENOMIC DNA]</scope>
</reference>
<feature type="region of interest" description="Disordered" evidence="2">
    <location>
        <begin position="1"/>
        <end position="22"/>
    </location>
</feature>
<keyword evidence="4" id="KW-1185">Reference proteome</keyword>
<dbReference type="AlphaFoldDB" id="A0A8B8F2Y8"/>